<dbReference type="InterPro" id="IPR008974">
    <property type="entry name" value="TRAF-like"/>
</dbReference>
<dbReference type="PANTHER" id="PTHR43445:SF5">
    <property type="entry name" value="UDP-N-ACETYLMURAMATE--L-ALANYL-GAMMA-D-GLUTAMYL-MESO-2,6-DIAMINOHEPTANDIOATE LIGASE"/>
    <property type="match status" value="1"/>
</dbReference>
<dbReference type="InterPro" id="IPR000713">
    <property type="entry name" value="Mur_ligase_N"/>
</dbReference>
<dbReference type="Pfam" id="PF08245">
    <property type="entry name" value="Mur_ligase_M"/>
    <property type="match status" value="1"/>
</dbReference>
<dbReference type="GO" id="GO:0071555">
    <property type="term" value="P:cell wall organization"/>
    <property type="evidence" value="ECO:0007669"/>
    <property type="project" value="InterPro"/>
</dbReference>
<dbReference type="SUPFAM" id="SSF53244">
    <property type="entry name" value="MurD-like peptide ligases, peptide-binding domain"/>
    <property type="match status" value="1"/>
</dbReference>
<evidence type="ECO:0000259" key="8">
    <source>
        <dbReference type="Pfam" id="PF01225"/>
    </source>
</evidence>
<evidence type="ECO:0000256" key="3">
    <source>
        <dbReference type="ARBA" id="ARBA00022723"/>
    </source>
</evidence>
<evidence type="ECO:0000313" key="11">
    <source>
        <dbReference type="Proteomes" id="UP000887575"/>
    </source>
</evidence>
<keyword evidence="2" id="KW-0436">Ligase</keyword>
<dbReference type="Gene3D" id="3.30.160.60">
    <property type="entry name" value="Classic Zinc Finger"/>
    <property type="match status" value="1"/>
</dbReference>
<dbReference type="GO" id="GO:0005524">
    <property type="term" value="F:ATP binding"/>
    <property type="evidence" value="ECO:0007669"/>
    <property type="project" value="UniProtKB-KW"/>
</dbReference>
<dbReference type="InterPro" id="IPR050061">
    <property type="entry name" value="MurCDEF_pg_biosynth"/>
</dbReference>
<name>A0AAF3FI14_9BILA</name>
<evidence type="ECO:0000256" key="1">
    <source>
        <dbReference type="ARBA" id="ARBA00009119"/>
    </source>
</evidence>
<dbReference type="Gene3D" id="2.60.210.10">
    <property type="entry name" value="Apoptosis, Tumor Necrosis Factor Receptor Associated Protein 2, Chain A"/>
    <property type="match status" value="1"/>
</dbReference>
<evidence type="ECO:0000259" key="10">
    <source>
        <dbReference type="Pfam" id="PF08245"/>
    </source>
</evidence>
<dbReference type="Pfam" id="PF01225">
    <property type="entry name" value="Mur_ligase"/>
    <property type="match status" value="1"/>
</dbReference>
<dbReference type="SUPFAM" id="SSF53623">
    <property type="entry name" value="MurD-like peptide ligases, catalytic domain"/>
    <property type="match status" value="1"/>
</dbReference>
<evidence type="ECO:0000256" key="5">
    <source>
        <dbReference type="ARBA" id="ARBA00022771"/>
    </source>
</evidence>
<keyword evidence="11" id="KW-1185">Reference proteome</keyword>
<dbReference type="PROSITE" id="PS01011">
    <property type="entry name" value="FOLYLPOLYGLU_SYNT_1"/>
    <property type="match status" value="1"/>
</dbReference>
<comment type="similarity">
    <text evidence="1">Belongs to the SINA (Seven in absentia) family.</text>
</comment>
<dbReference type="SUPFAM" id="SSF49599">
    <property type="entry name" value="TRAF domain-like"/>
    <property type="match status" value="1"/>
</dbReference>
<reference evidence="12" key="1">
    <citation type="submission" date="2024-02" db="UniProtKB">
        <authorList>
            <consortium name="WormBaseParasite"/>
        </authorList>
    </citation>
    <scope>IDENTIFICATION</scope>
</reference>
<evidence type="ECO:0000256" key="4">
    <source>
        <dbReference type="ARBA" id="ARBA00022741"/>
    </source>
</evidence>
<dbReference type="AlphaFoldDB" id="A0AAF3FI14"/>
<keyword evidence="4" id="KW-0547">Nucleotide-binding</keyword>
<feature type="domain" description="Seven-in-absentia protein TRAF-like" evidence="9">
    <location>
        <begin position="54"/>
        <end position="95"/>
    </location>
</feature>
<dbReference type="GO" id="GO:0004326">
    <property type="term" value="F:tetrahydrofolylpolyglutamate synthase activity"/>
    <property type="evidence" value="ECO:0007669"/>
    <property type="project" value="InterPro"/>
</dbReference>
<dbReference type="GO" id="GO:0005737">
    <property type="term" value="C:cytoplasm"/>
    <property type="evidence" value="ECO:0007669"/>
    <property type="project" value="InterPro"/>
</dbReference>
<dbReference type="GO" id="GO:0006511">
    <property type="term" value="P:ubiquitin-dependent protein catabolic process"/>
    <property type="evidence" value="ECO:0007669"/>
    <property type="project" value="InterPro"/>
</dbReference>
<dbReference type="GO" id="GO:0008270">
    <property type="term" value="F:zinc ion binding"/>
    <property type="evidence" value="ECO:0007669"/>
    <property type="project" value="UniProtKB-KW"/>
</dbReference>
<dbReference type="Gene3D" id="3.90.190.20">
    <property type="entry name" value="Mur ligase, C-terminal domain"/>
    <property type="match status" value="1"/>
</dbReference>
<keyword evidence="7" id="KW-0067">ATP-binding</keyword>
<organism evidence="11 12">
    <name type="scientific">Mesorhabditis belari</name>
    <dbReference type="NCBI Taxonomy" id="2138241"/>
    <lineage>
        <taxon>Eukaryota</taxon>
        <taxon>Metazoa</taxon>
        <taxon>Ecdysozoa</taxon>
        <taxon>Nematoda</taxon>
        <taxon>Chromadorea</taxon>
        <taxon>Rhabditida</taxon>
        <taxon>Rhabditina</taxon>
        <taxon>Rhabditomorpha</taxon>
        <taxon>Rhabditoidea</taxon>
        <taxon>Rhabditidae</taxon>
        <taxon>Mesorhabditinae</taxon>
        <taxon>Mesorhabditis</taxon>
    </lineage>
</organism>
<dbReference type="NCBIfam" id="TIGR01081">
    <property type="entry name" value="mpl"/>
    <property type="match status" value="1"/>
</dbReference>
<dbReference type="InterPro" id="IPR018109">
    <property type="entry name" value="Folylpolyglutamate_synth_CS"/>
</dbReference>
<dbReference type="PANTHER" id="PTHR43445">
    <property type="entry name" value="UDP-N-ACETYLMURAMATE--L-ALANINE LIGASE-RELATED"/>
    <property type="match status" value="1"/>
</dbReference>
<dbReference type="InterPro" id="IPR013221">
    <property type="entry name" value="Mur_ligase_cen"/>
</dbReference>
<evidence type="ECO:0000313" key="12">
    <source>
        <dbReference type="WBParaSite" id="MBELARI_LOCUS6648"/>
    </source>
</evidence>
<evidence type="ECO:0000259" key="9">
    <source>
        <dbReference type="Pfam" id="PF03145"/>
    </source>
</evidence>
<dbReference type="Pfam" id="PF03145">
    <property type="entry name" value="Sina_TRAF"/>
    <property type="match status" value="1"/>
</dbReference>
<evidence type="ECO:0000256" key="2">
    <source>
        <dbReference type="ARBA" id="ARBA00022598"/>
    </source>
</evidence>
<dbReference type="InterPro" id="IPR036565">
    <property type="entry name" value="Mur-like_cat_sf"/>
</dbReference>
<feature type="domain" description="Mur ligase N-terminal catalytic" evidence="8">
    <location>
        <begin position="112"/>
        <end position="210"/>
    </location>
</feature>
<dbReference type="InterPro" id="IPR005757">
    <property type="entry name" value="Mpl"/>
</dbReference>
<evidence type="ECO:0000256" key="7">
    <source>
        <dbReference type="ARBA" id="ARBA00022840"/>
    </source>
</evidence>
<keyword evidence="6" id="KW-0862">Zinc</keyword>
<accession>A0AAF3FI14</accession>
<keyword evidence="5" id="KW-0863">Zinc-finger</keyword>
<sequence length="574" mass="64234">MPKRTSCLWQGALQEVMPHLMKIHKSITTLQGEDTVFLATDINLPGAVDWVMMQSCFGYHFMLVLEKQEKFEQSQQIFYAVVQLIGAKKEAGNFMCRNSSMTLNFAETSPKRIHILGICGRLTGSIAIIAKALGHTVTGCDWRAIPPVSTLLQKHSIDIIEGYHVEQIKETKPDLVIIGNNHKRGDEIVEYILRNRISYISAAHFIGEYFLRDRWVLAVSGTNGKTTTTGMLAWILRYAGFEPSFIVGGLNESLGEFCHFNPKSKFFVIEADEYKTAFFDAGPKFWHYHPKTVIMNNLEMDHASVYSNLNALESAFHTLTQFVPNDGLLVYPESSASLQRVMERGVHTPKETFGDGGKWTARLLKEDGSLFEILLNGEALGVVDWKNFGEHQVLNALAATAAAHHAGVNPSIAAEALSHFIGSKDRLTKLGSTNSGVSVWMDYAYHPAAIHATLKALRSRLGSQSRIVAGIPAHNQLKWDSYYRDGLIQAISPLDHAIIFAQPKTQKFAAFEGRIEEIPENTQISVQTSRDYDEYRDLLSKQALPDTNIVLFWTYTSGREFAEKFLSNLKANDV</sequence>
<evidence type="ECO:0000256" key="6">
    <source>
        <dbReference type="ARBA" id="ARBA00022833"/>
    </source>
</evidence>
<dbReference type="InterPro" id="IPR018121">
    <property type="entry name" value="7-in-absentia-prot_TRAF-dom"/>
</dbReference>
<dbReference type="Gene3D" id="3.40.1190.10">
    <property type="entry name" value="Mur-like, catalytic domain"/>
    <property type="match status" value="1"/>
</dbReference>
<dbReference type="SUPFAM" id="SSF51984">
    <property type="entry name" value="MurCD N-terminal domain"/>
    <property type="match status" value="1"/>
</dbReference>
<feature type="domain" description="Mur ligase central" evidence="10">
    <location>
        <begin position="219"/>
        <end position="403"/>
    </location>
</feature>
<keyword evidence="3" id="KW-0479">Metal-binding</keyword>
<dbReference type="InterPro" id="IPR036615">
    <property type="entry name" value="Mur_ligase_C_dom_sf"/>
</dbReference>
<proteinExistence type="inferred from homology"/>
<protein>
    <submittedName>
        <fullName evidence="12">UDP-N-acetylmuramate:L-alanyl-gamma-D-glutamyl-meso-diaminopimelate ligase</fullName>
    </submittedName>
</protein>
<dbReference type="WBParaSite" id="MBELARI_LOCUS6648">
    <property type="protein sequence ID" value="MBELARI_LOCUS6648"/>
    <property type="gene ID" value="MBELARI_LOCUS6648"/>
</dbReference>
<dbReference type="Gene3D" id="3.40.50.720">
    <property type="entry name" value="NAD(P)-binding Rossmann-like Domain"/>
    <property type="match status" value="1"/>
</dbReference>
<dbReference type="Proteomes" id="UP000887575">
    <property type="component" value="Unassembled WGS sequence"/>
</dbReference>